<evidence type="ECO:0000256" key="6">
    <source>
        <dbReference type="ARBA" id="ARBA00023125"/>
    </source>
</evidence>
<dbReference type="OrthoDB" id="9812023at2"/>
<evidence type="ECO:0000256" key="5">
    <source>
        <dbReference type="ARBA" id="ARBA00022971"/>
    </source>
</evidence>
<protein>
    <recommendedName>
        <fullName evidence="3">Relaxosome protein TraY</fullName>
    </recommendedName>
</protein>
<keyword evidence="6" id="KW-0238">DNA-binding</keyword>
<evidence type="ECO:0000256" key="2">
    <source>
        <dbReference type="ARBA" id="ARBA00007183"/>
    </source>
</evidence>
<dbReference type="CDD" id="cd22233">
    <property type="entry name" value="RHH_CopAso-like"/>
    <property type="match status" value="1"/>
</dbReference>
<evidence type="ECO:0000256" key="1">
    <source>
        <dbReference type="ARBA" id="ARBA00004496"/>
    </source>
</evidence>
<evidence type="ECO:0000313" key="7">
    <source>
        <dbReference type="EMBL" id="AIC26199.1"/>
    </source>
</evidence>
<dbReference type="AlphaFoldDB" id="A0A060HXH8"/>
<dbReference type="Proteomes" id="UP000027180">
    <property type="component" value="Chromosome"/>
</dbReference>
<dbReference type="GO" id="GO:0005737">
    <property type="term" value="C:cytoplasm"/>
    <property type="evidence" value="ECO:0007669"/>
    <property type="project" value="UniProtKB-SubCell"/>
</dbReference>
<sequence length="74" mass="8554">MLALRLPPDIETRLDELARRTGRSKSFYARQAIIEHLDDLEDIYLAEKRLDELREGESDSVPLAELVECHGMEN</sequence>
<accession>A0A060HXH8</accession>
<dbReference type="Pfam" id="PF05509">
    <property type="entry name" value="TraY"/>
    <property type="match status" value="1"/>
</dbReference>
<proteinExistence type="inferred from homology"/>
<organism evidence="7 8">
    <name type="scientific">Rhizobium etli bv. mimosae str. IE4771</name>
    <dbReference type="NCBI Taxonomy" id="1432050"/>
    <lineage>
        <taxon>Bacteria</taxon>
        <taxon>Pseudomonadati</taxon>
        <taxon>Pseudomonadota</taxon>
        <taxon>Alphaproteobacteria</taxon>
        <taxon>Hyphomicrobiales</taxon>
        <taxon>Rhizobiaceae</taxon>
        <taxon>Rhizobium/Agrobacterium group</taxon>
        <taxon>Rhizobium</taxon>
    </lineage>
</organism>
<dbReference type="GO" id="GO:0003677">
    <property type="term" value="F:DNA binding"/>
    <property type="evidence" value="ECO:0007669"/>
    <property type="project" value="UniProtKB-KW"/>
</dbReference>
<dbReference type="KEGG" id="rei:IE4771_CH01046"/>
<dbReference type="SUPFAM" id="SSF47598">
    <property type="entry name" value="Ribbon-helix-helix"/>
    <property type="match status" value="1"/>
</dbReference>
<evidence type="ECO:0000256" key="3">
    <source>
        <dbReference type="ARBA" id="ARBA00020541"/>
    </source>
</evidence>
<reference evidence="7 8" key="1">
    <citation type="submission" date="2013-12" db="EMBL/GenBank/DDBJ databases">
        <title>Complete genome sequence of Rhizobium etli bv. mimosae IE4771.</title>
        <authorList>
            <person name="Bustos P."/>
            <person name="Santamaria R.I."/>
            <person name="Lozano L."/>
            <person name="Ormeno-Orrillo E."/>
            <person name="Rogel M.A."/>
            <person name="Romero D."/>
            <person name="Cevallos M.A."/>
            <person name="Martinez-Romero E."/>
            <person name="Gonzalez V."/>
        </authorList>
    </citation>
    <scope>NUCLEOTIDE SEQUENCE [LARGE SCALE GENOMIC DNA]</scope>
    <source>
        <strain evidence="7 8">IE4771</strain>
    </source>
</reference>
<gene>
    <name evidence="7" type="ORF">IE4771_CH01046</name>
</gene>
<comment type="similarity">
    <text evidence="2">Belongs to the TraY family.</text>
</comment>
<dbReference type="EMBL" id="CP006986">
    <property type="protein sequence ID" value="AIC26199.1"/>
    <property type="molecule type" value="Genomic_DNA"/>
</dbReference>
<dbReference type="RefSeq" id="WP_010038558.1">
    <property type="nucleotide sequence ID" value="NZ_CP006986.1"/>
</dbReference>
<evidence type="ECO:0000313" key="8">
    <source>
        <dbReference type="Proteomes" id="UP000027180"/>
    </source>
</evidence>
<dbReference type="HOGENOM" id="CLU_155311_6_1_5"/>
<dbReference type="InterPro" id="IPR008876">
    <property type="entry name" value="TraY"/>
</dbReference>
<name>A0A060HXH8_RHIET</name>
<dbReference type="InterPro" id="IPR010985">
    <property type="entry name" value="Ribbon_hlx_hlx"/>
</dbReference>
<keyword evidence="5" id="KW-0184">Conjugation</keyword>
<comment type="subcellular location">
    <subcellularLocation>
        <location evidence="1">Cytoplasm</location>
    </subcellularLocation>
</comment>
<keyword evidence="4" id="KW-0963">Cytoplasm</keyword>
<evidence type="ECO:0000256" key="4">
    <source>
        <dbReference type="ARBA" id="ARBA00022490"/>
    </source>
</evidence>
<dbReference type="GO" id="GO:0006355">
    <property type="term" value="P:regulation of DNA-templated transcription"/>
    <property type="evidence" value="ECO:0007669"/>
    <property type="project" value="InterPro"/>
</dbReference>